<feature type="region of interest" description="Disordered" evidence="14">
    <location>
        <begin position="72"/>
        <end position="183"/>
    </location>
</feature>
<keyword evidence="8" id="KW-0378">Hydrolase</keyword>
<reference evidence="16" key="1">
    <citation type="journal article" date="2023" name="Mol. Phylogenet. Evol.">
        <title>Genome-scale phylogeny and comparative genomics of the fungal order Sordariales.</title>
        <authorList>
            <person name="Hensen N."/>
            <person name="Bonometti L."/>
            <person name="Westerberg I."/>
            <person name="Brannstrom I.O."/>
            <person name="Guillou S."/>
            <person name="Cros-Aarteil S."/>
            <person name="Calhoun S."/>
            <person name="Haridas S."/>
            <person name="Kuo A."/>
            <person name="Mondo S."/>
            <person name="Pangilinan J."/>
            <person name="Riley R."/>
            <person name="LaButti K."/>
            <person name="Andreopoulos B."/>
            <person name="Lipzen A."/>
            <person name="Chen C."/>
            <person name="Yan M."/>
            <person name="Daum C."/>
            <person name="Ng V."/>
            <person name="Clum A."/>
            <person name="Steindorff A."/>
            <person name="Ohm R.A."/>
            <person name="Martin F."/>
            <person name="Silar P."/>
            <person name="Natvig D.O."/>
            <person name="Lalanne C."/>
            <person name="Gautier V."/>
            <person name="Ament-Velasquez S.L."/>
            <person name="Kruys A."/>
            <person name="Hutchinson M.I."/>
            <person name="Powell A.J."/>
            <person name="Barry K."/>
            <person name="Miller A.N."/>
            <person name="Grigoriev I.V."/>
            <person name="Debuchy R."/>
            <person name="Gladieux P."/>
            <person name="Hiltunen Thoren M."/>
            <person name="Johannesson H."/>
        </authorList>
    </citation>
    <scope>NUCLEOTIDE SEQUENCE</scope>
    <source>
        <strain evidence="16">PSN324</strain>
    </source>
</reference>
<evidence type="ECO:0000256" key="12">
    <source>
        <dbReference type="ARBA" id="ARBA00023242"/>
    </source>
</evidence>
<keyword evidence="13" id="KW-0469">Meiosis</keyword>
<dbReference type="InterPro" id="IPR047521">
    <property type="entry name" value="XPF_nuclease_EME1_ascomycetes"/>
</dbReference>
<dbReference type="PANTHER" id="PTHR21077:SF5">
    <property type="entry name" value="CROSSOVER JUNCTION ENDONUCLEASE MMS4"/>
    <property type="match status" value="1"/>
</dbReference>
<dbReference type="InterPro" id="IPR042530">
    <property type="entry name" value="EME1/EME2_C"/>
</dbReference>
<gene>
    <name evidence="16" type="ORF">QBC42DRAFT_338902</name>
</gene>
<comment type="similarity">
    <text evidence="3">Belongs to the EME1/MMS4 family.</text>
</comment>
<evidence type="ECO:0000259" key="15">
    <source>
        <dbReference type="SMART" id="SM00891"/>
    </source>
</evidence>
<dbReference type="Proteomes" id="UP001321749">
    <property type="component" value="Unassembled WGS sequence"/>
</dbReference>
<dbReference type="PANTHER" id="PTHR21077">
    <property type="entry name" value="EME1 PROTEIN"/>
    <property type="match status" value="1"/>
</dbReference>
<dbReference type="EMBL" id="MU864987">
    <property type="protein sequence ID" value="KAK4461630.1"/>
    <property type="molecule type" value="Genomic_DNA"/>
</dbReference>
<keyword evidence="4" id="KW-0540">Nuclease</keyword>
<reference evidence="16" key="2">
    <citation type="submission" date="2023-06" db="EMBL/GenBank/DDBJ databases">
        <authorList>
            <consortium name="Lawrence Berkeley National Laboratory"/>
            <person name="Mondo S.J."/>
            <person name="Hensen N."/>
            <person name="Bonometti L."/>
            <person name="Westerberg I."/>
            <person name="Brannstrom I.O."/>
            <person name="Guillou S."/>
            <person name="Cros-Aarteil S."/>
            <person name="Calhoun S."/>
            <person name="Haridas S."/>
            <person name="Kuo A."/>
            <person name="Pangilinan J."/>
            <person name="Riley R."/>
            <person name="Labutti K."/>
            <person name="Andreopoulos B."/>
            <person name="Lipzen A."/>
            <person name="Chen C."/>
            <person name="Yanf M."/>
            <person name="Daum C."/>
            <person name="Ng V."/>
            <person name="Clum A."/>
            <person name="Steindorff A."/>
            <person name="Ohm R."/>
            <person name="Martin F."/>
            <person name="Silar P."/>
            <person name="Natvig D."/>
            <person name="Lalanne C."/>
            <person name="Gautier V."/>
            <person name="Ament-Velasquez S.L."/>
            <person name="Kruys A."/>
            <person name="Hutchinson M.I."/>
            <person name="Powell A.J."/>
            <person name="Barry K."/>
            <person name="Miller A.N."/>
            <person name="Grigoriev I.V."/>
            <person name="Debuchy R."/>
            <person name="Gladieux P."/>
            <person name="Thoren M.H."/>
            <person name="Johannesson H."/>
        </authorList>
    </citation>
    <scope>NUCLEOTIDE SEQUENCE</scope>
    <source>
        <strain evidence="16">PSN324</strain>
    </source>
</reference>
<dbReference type="AlphaFoldDB" id="A0AAV9HNM8"/>
<evidence type="ECO:0000256" key="2">
    <source>
        <dbReference type="ARBA" id="ARBA00004123"/>
    </source>
</evidence>
<keyword evidence="5" id="KW-0479">Metal-binding</keyword>
<proteinExistence type="inferred from homology"/>
<feature type="region of interest" description="Disordered" evidence="14">
    <location>
        <begin position="20"/>
        <end position="46"/>
    </location>
</feature>
<feature type="compositionally biased region" description="Polar residues" evidence="14">
    <location>
        <begin position="168"/>
        <end position="183"/>
    </location>
</feature>
<dbReference type="InterPro" id="IPR006166">
    <property type="entry name" value="ERCC4_domain"/>
</dbReference>
<keyword evidence="11" id="KW-0234">DNA repair</keyword>
<comment type="subcellular location">
    <subcellularLocation>
        <location evidence="2">Nucleus</location>
    </subcellularLocation>
</comment>
<dbReference type="GO" id="GO:0031573">
    <property type="term" value="P:mitotic intra-S DNA damage checkpoint signaling"/>
    <property type="evidence" value="ECO:0007669"/>
    <property type="project" value="TreeGrafter"/>
</dbReference>
<feature type="domain" description="ERCC4" evidence="15">
    <location>
        <begin position="405"/>
        <end position="664"/>
    </location>
</feature>
<feature type="compositionally biased region" description="Low complexity" evidence="14">
    <location>
        <begin position="99"/>
        <end position="118"/>
    </location>
</feature>
<evidence type="ECO:0000256" key="13">
    <source>
        <dbReference type="ARBA" id="ARBA00023254"/>
    </source>
</evidence>
<evidence type="ECO:0000256" key="4">
    <source>
        <dbReference type="ARBA" id="ARBA00022722"/>
    </source>
</evidence>
<dbReference type="GO" id="GO:0048476">
    <property type="term" value="C:Holliday junction resolvase complex"/>
    <property type="evidence" value="ECO:0007669"/>
    <property type="project" value="InterPro"/>
</dbReference>
<dbReference type="GO" id="GO:0003677">
    <property type="term" value="F:DNA binding"/>
    <property type="evidence" value="ECO:0007669"/>
    <property type="project" value="InterPro"/>
</dbReference>
<dbReference type="Pfam" id="PF02732">
    <property type="entry name" value="ERCC4"/>
    <property type="match status" value="1"/>
</dbReference>
<feature type="compositionally biased region" description="Basic residues" evidence="14">
    <location>
        <begin position="231"/>
        <end position="240"/>
    </location>
</feature>
<feature type="region of interest" description="Disordered" evidence="14">
    <location>
        <begin position="216"/>
        <end position="378"/>
    </location>
</feature>
<evidence type="ECO:0000256" key="7">
    <source>
        <dbReference type="ARBA" id="ARBA00022763"/>
    </source>
</evidence>
<evidence type="ECO:0000256" key="8">
    <source>
        <dbReference type="ARBA" id="ARBA00022801"/>
    </source>
</evidence>
<sequence length="711" mass="78433">MAFRGRETKGSALMTVHNASIPKDILHHPSSSNPAETGRSERSDKETADGKNWLWLSLLDEWMYCVVSLLSDSEPESPPRLSTRRSLPVKRPYSSTLDRTTAAATGSGSRRSPSSSPSLADPFQSDEDFSLADAERSRKPRQLAKGSHDGPDLATKKQRLAEKDSSLPRPTTNSATFAPSTSRWRNDGNRLVLNYDCEEFDLTSDDIQLPTARTFSKASDGDSMSSTIRDKGKKPARALARRSVVDVDPIASSSPGTRHRALFSKSPSKATAWDHISSSAPIPAGSDVIAIEDSSSDDSFPGINELSTSKRSSKPQAVPTSAVGSPPNGKAKATTSKLKSGESQKTAEEKARQKSDKVAAREAEKERKKVEKERTKEEKALEKHRAAALAEVNKLKTDRKVTAPEMIVDFPRGLKPSIKTEAEVFLAELDIRSTISPSPVANVVRWSRKVNSKFNDELERYEPVQECIEREPYAMVILSAQDFIDRALSQDPSANLESHVQKMKASFPSYTLIYLIEGLEAFLRNTRNQRNRQFASAVRGNLGPTASLHSSGSLINEDAVEEALLRLQVMHSALVHHTNAQMETSRWISVFTQHISTVPYRRQQQQSNDCAAGFCMENGQVRTGENTKDTYLRMLQEIKHVTMPVAFGIAVEFESVPKLVKGFELGGDRVLQGVKKSANKDGAYSDRAVGEILSKRICRVFTGRDVDEEDV</sequence>
<evidence type="ECO:0000256" key="10">
    <source>
        <dbReference type="ARBA" id="ARBA00023172"/>
    </source>
</evidence>
<dbReference type="Gene3D" id="1.10.150.670">
    <property type="entry name" value="Crossover junction endonuclease EME1, DNA-binding domain"/>
    <property type="match status" value="1"/>
</dbReference>
<evidence type="ECO:0000313" key="17">
    <source>
        <dbReference type="Proteomes" id="UP001321749"/>
    </source>
</evidence>
<feature type="compositionally biased region" description="Polar residues" evidence="14">
    <location>
        <begin position="216"/>
        <end position="227"/>
    </location>
</feature>
<evidence type="ECO:0000256" key="14">
    <source>
        <dbReference type="SAM" id="MobiDB-lite"/>
    </source>
</evidence>
<organism evidence="16 17">
    <name type="scientific">Cladorrhinum samala</name>
    <dbReference type="NCBI Taxonomy" id="585594"/>
    <lineage>
        <taxon>Eukaryota</taxon>
        <taxon>Fungi</taxon>
        <taxon>Dikarya</taxon>
        <taxon>Ascomycota</taxon>
        <taxon>Pezizomycotina</taxon>
        <taxon>Sordariomycetes</taxon>
        <taxon>Sordariomycetidae</taxon>
        <taxon>Sordariales</taxon>
        <taxon>Podosporaceae</taxon>
        <taxon>Cladorrhinum</taxon>
    </lineage>
</organism>
<evidence type="ECO:0000256" key="6">
    <source>
        <dbReference type="ARBA" id="ARBA00022759"/>
    </source>
</evidence>
<keyword evidence="10" id="KW-0233">DNA recombination</keyword>
<dbReference type="CDD" id="cd20085">
    <property type="entry name" value="XPF_nuclease_Mms4"/>
    <property type="match status" value="1"/>
</dbReference>
<keyword evidence="12" id="KW-0539">Nucleus</keyword>
<keyword evidence="7" id="KW-0227">DNA damage</keyword>
<dbReference type="GO" id="GO:0005634">
    <property type="term" value="C:nucleus"/>
    <property type="evidence" value="ECO:0007669"/>
    <property type="project" value="UniProtKB-SubCell"/>
</dbReference>
<dbReference type="Gene3D" id="3.40.50.10130">
    <property type="match status" value="1"/>
</dbReference>
<keyword evidence="17" id="KW-1185">Reference proteome</keyword>
<evidence type="ECO:0000256" key="1">
    <source>
        <dbReference type="ARBA" id="ARBA00001946"/>
    </source>
</evidence>
<feature type="compositionally biased region" description="Polar residues" evidence="14">
    <location>
        <begin position="305"/>
        <end position="323"/>
    </location>
</feature>
<evidence type="ECO:0000313" key="16">
    <source>
        <dbReference type="EMBL" id="KAK4461630.1"/>
    </source>
</evidence>
<dbReference type="GO" id="GO:0000712">
    <property type="term" value="P:resolution of meiotic recombination intermediates"/>
    <property type="evidence" value="ECO:0007669"/>
    <property type="project" value="TreeGrafter"/>
</dbReference>
<feature type="compositionally biased region" description="Basic and acidic residues" evidence="14">
    <location>
        <begin position="146"/>
        <end position="166"/>
    </location>
</feature>
<protein>
    <submittedName>
        <fullName evidence="16">Crossover junction endonuclease eme1</fullName>
    </submittedName>
</protein>
<comment type="cofactor">
    <cofactor evidence="1">
        <name>Mg(2+)</name>
        <dbReference type="ChEBI" id="CHEBI:18420"/>
    </cofactor>
</comment>
<dbReference type="SMART" id="SM00891">
    <property type="entry name" value="ERCC4"/>
    <property type="match status" value="1"/>
</dbReference>
<evidence type="ECO:0000256" key="9">
    <source>
        <dbReference type="ARBA" id="ARBA00022842"/>
    </source>
</evidence>
<comment type="caution">
    <text evidence="16">The sequence shown here is derived from an EMBL/GenBank/DDBJ whole genome shotgun (WGS) entry which is preliminary data.</text>
</comment>
<evidence type="ECO:0000256" key="11">
    <source>
        <dbReference type="ARBA" id="ARBA00023204"/>
    </source>
</evidence>
<dbReference type="GO" id="GO:0046872">
    <property type="term" value="F:metal ion binding"/>
    <property type="evidence" value="ECO:0007669"/>
    <property type="project" value="UniProtKB-KW"/>
</dbReference>
<keyword evidence="9" id="KW-0460">Magnesium</keyword>
<keyword evidence="6 16" id="KW-0255">Endonuclease</keyword>
<dbReference type="GO" id="GO:0006302">
    <property type="term" value="P:double-strand break repair"/>
    <property type="evidence" value="ECO:0007669"/>
    <property type="project" value="TreeGrafter"/>
</dbReference>
<dbReference type="GO" id="GO:0008821">
    <property type="term" value="F:crossover junction DNA endonuclease activity"/>
    <property type="evidence" value="ECO:0007669"/>
    <property type="project" value="TreeGrafter"/>
</dbReference>
<feature type="compositionally biased region" description="Basic and acidic residues" evidence="14">
    <location>
        <begin position="339"/>
        <end position="378"/>
    </location>
</feature>
<accession>A0AAV9HNM8</accession>
<dbReference type="InterPro" id="IPR033310">
    <property type="entry name" value="Mms4/EME1/EME2"/>
</dbReference>
<evidence type="ECO:0000256" key="3">
    <source>
        <dbReference type="ARBA" id="ARBA00005313"/>
    </source>
</evidence>
<evidence type="ECO:0000256" key="5">
    <source>
        <dbReference type="ARBA" id="ARBA00022723"/>
    </source>
</evidence>
<dbReference type="GO" id="GO:0031297">
    <property type="term" value="P:replication fork processing"/>
    <property type="evidence" value="ECO:0007669"/>
    <property type="project" value="TreeGrafter"/>
</dbReference>
<name>A0AAV9HNM8_9PEZI</name>